<keyword evidence="8" id="KW-0547">Nucleotide-binding</keyword>
<evidence type="ECO:0000256" key="11">
    <source>
        <dbReference type="ARBA" id="ARBA00048366"/>
    </source>
</evidence>
<accession>A0A1G2GYI2</accession>
<evidence type="ECO:0000256" key="4">
    <source>
        <dbReference type="ARBA" id="ARBA00022490"/>
    </source>
</evidence>
<dbReference type="STRING" id="1802129.A3J04_02680"/>
<evidence type="ECO:0000259" key="12">
    <source>
        <dbReference type="PROSITE" id="PS51163"/>
    </source>
</evidence>
<feature type="domain" description="YrdC-like" evidence="12">
    <location>
        <begin position="10"/>
        <end position="189"/>
    </location>
</feature>
<dbReference type="InterPro" id="IPR050156">
    <property type="entry name" value="TC-AMP_synthase_SUA5"/>
</dbReference>
<protein>
    <recommendedName>
        <fullName evidence="10">L-threonylcarbamoyladenylate synthase</fullName>
        <ecNumber evidence="3">2.7.7.87</ecNumber>
    </recommendedName>
    <alternativeName>
        <fullName evidence="10">L-threonylcarbamoyladenylate synthase</fullName>
    </alternativeName>
</protein>
<dbReference type="GO" id="GO:0061710">
    <property type="term" value="F:L-threonylcarbamoyladenylate synthase"/>
    <property type="evidence" value="ECO:0007669"/>
    <property type="project" value="UniProtKB-EC"/>
</dbReference>
<dbReference type="GO" id="GO:0005524">
    <property type="term" value="F:ATP binding"/>
    <property type="evidence" value="ECO:0007669"/>
    <property type="project" value="UniProtKB-KW"/>
</dbReference>
<dbReference type="GO" id="GO:0008033">
    <property type="term" value="P:tRNA processing"/>
    <property type="evidence" value="ECO:0007669"/>
    <property type="project" value="UniProtKB-KW"/>
</dbReference>
<evidence type="ECO:0000256" key="10">
    <source>
        <dbReference type="ARBA" id="ARBA00029774"/>
    </source>
</evidence>
<keyword evidence="7" id="KW-0548">Nucleotidyltransferase</keyword>
<dbReference type="GO" id="GO:0006450">
    <property type="term" value="P:regulation of translational fidelity"/>
    <property type="evidence" value="ECO:0007669"/>
    <property type="project" value="TreeGrafter"/>
</dbReference>
<dbReference type="Proteomes" id="UP000177954">
    <property type="component" value="Unassembled WGS sequence"/>
</dbReference>
<dbReference type="GO" id="GO:0000049">
    <property type="term" value="F:tRNA binding"/>
    <property type="evidence" value="ECO:0007669"/>
    <property type="project" value="TreeGrafter"/>
</dbReference>
<dbReference type="PANTHER" id="PTHR17490:SF16">
    <property type="entry name" value="THREONYLCARBAMOYL-AMP SYNTHASE"/>
    <property type="match status" value="1"/>
</dbReference>
<evidence type="ECO:0000256" key="7">
    <source>
        <dbReference type="ARBA" id="ARBA00022695"/>
    </source>
</evidence>
<name>A0A1G2GYI2_9BACT</name>
<gene>
    <name evidence="13" type="ORF">A3J04_02680</name>
</gene>
<dbReference type="AlphaFoldDB" id="A0A1G2GYI2"/>
<proteinExistence type="inferred from homology"/>
<dbReference type="Gene3D" id="3.90.870.10">
    <property type="entry name" value="DHBP synthase"/>
    <property type="match status" value="1"/>
</dbReference>
<evidence type="ECO:0000256" key="9">
    <source>
        <dbReference type="ARBA" id="ARBA00022840"/>
    </source>
</evidence>
<evidence type="ECO:0000256" key="1">
    <source>
        <dbReference type="ARBA" id="ARBA00004496"/>
    </source>
</evidence>
<comment type="caution">
    <text evidence="13">The sequence shown here is derived from an EMBL/GenBank/DDBJ whole genome shotgun (WGS) entry which is preliminary data.</text>
</comment>
<keyword evidence="9" id="KW-0067">ATP-binding</keyword>
<comment type="similarity">
    <text evidence="2">Belongs to the SUA5 family.</text>
</comment>
<comment type="subcellular location">
    <subcellularLocation>
        <location evidence="1">Cytoplasm</location>
    </subcellularLocation>
</comment>
<evidence type="ECO:0000313" key="13">
    <source>
        <dbReference type="EMBL" id="OGZ55130.1"/>
    </source>
</evidence>
<organism evidence="13 14">
    <name type="scientific">Candidatus Ryanbacteria bacterium RIFCSPLOWO2_02_FULL_47_14</name>
    <dbReference type="NCBI Taxonomy" id="1802129"/>
    <lineage>
        <taxon>Bacteria</taxon>
        <taxon>Candidatus Ryaniibacteriota</taxon>
    </lineage>
</organism>
<evidence type="ECO:0000256" key="3">
    <source>
        <dbReference type="ARBA" id="ARBA00012584"/>
    </source>
</evidence>
<evidence type="ECO:0000256" key="6">
    <source>
        <dbReference type="ARBA" id="ARBA00022694"/>
    </source>
</evidence>
<dbReference type="GO" id="GO:0003725">
    <property type="term" value="F:double-stranded RNA binding"/>
    <property type="evidence" value="ECO:0007669"/>
    <property type="project" value="InterPro"/>
</dbReference>
<reference evidence="13 14" key="1">
    <citation type="journal article" date="2016" name="Nat. Commun.">
        <title>Thousands of microbial genomes shed light on interconnected biogeochemical processes in an aquifer system.</title>
        <authorList>
            <person name="Anantharaman K."/>
            <person name="Brown C.T."/>
            <person name="Hug L.A."/>
            <person name="Sharon I."/>
            <person name="Castelle C.J."/>
            <person name="Probst A.J."/>
            <person name="Thomas B.C."/>
            <person name="Singh A."/>
            <person name="Wilkins M.J."/>
            <person name="Karaoz U."/>
            <person name="Brodie E.L."/>
            <person name="Williams K.H."/>
            <person name="Hubbard S.S."/>
            <person name="Banfield J.F."/>
        </authorList>
    </citation>
    <scope>NUCLEOTIDE SEQUENCE [LARGE SCALE GENOMIC DNA]</scope>
</reference>
<keyword evidence="6" id="KW-0819">tRNA processing</keyword>
<dbReference type="InterPro" id="IPR006070">
    <property type="entry name" value="Sua5-like_dom"/>
</dbReference>
<evidence type="ECO:0000256" key="2">
    <source>
        <dbReference type="ARBA" id="ARBA00007663"/>
    </source>
</evidence>
<keyword evidence="4" id="KW-0963">Cytoplasm</keyword>
<dbReference type="GO" id="GO:0005737">
    <property type="term" value="C:cytoplasm"/>
    <property type="evidence" value="ECO:0007669"/>
    <property type="project" value="UniProtKB-SubCell"/>
</dbReference>
<dbReference type="PANTHER" id="PTHR17490">
    <property type="entry name" value="SUA5"/>
    <property type="match status" value="1"/>
</dbReference>
<dbReference type="PROSITE" id="PS51163">
    <property type="entry name" value="YRDC"/>
    <property type="match status" value="1"/>
</dbReference>
<dbReference type="InterPro" id="IPR017945">
    <property type="entry name" value="DHBP_synth_RibB-like_a/b_dom"/>
</dbReference>
<dbReference type="EMBL" id="MHNZ01000037">
    <property type="protein sequence ID" value="OGZ55130.1"/>
    <property type="molecule type" value="Genomic_DNA"/>
</dbReference>
<comment type="catalytic activity">
    <reaction evidence="11">
        <text>L-threonine + hydrogencarbonate + ATP = L-threonylcarbamoyladenylate + diphosphate + H2O</text>
        <dbReference type="Rhea" id="RHEA:36407"/>
        <dbReference type="ChEBI" id="CHEBI:15377"/>
        <dbReference type="ChEBI" id="CHEBI:17544"/>
        <dbReference type="ChEBI" id="CHEBI:30616"/>
        <dbReference type="ChEBI" id="CHEBI:33019"/>
        <dbReference type="ChEBI" id="CHEBI:57926"/>
        <dbReference type="ChEBI" id="CHEBI:73682"/>
        <dbReference type="EC" id="2.7.7.87"/>
    </reaction>
</comment>
<dbReference type="NCBIfam" id="TIGR00057">
    <property type="entry name" value="L-threonylcarbamoyladenylate synthase"/>
    <property type="match status" value="1"/>
</dbReference>
<dbReference type="EC" id="2.7.7.87" evidence="3"/>
<keyword evidence="5" id="KW-0808">Transferase</keyword>
<evidence type="ECO:0000256" key="8">
    <source>
        <dbReference type="ARBA" id="ARBA00022741"/>
    </source>
</evidence>
<dbReference type="Pfam" id="PF01300">
    <property type="entry name" value="Sua5_yciO_yrdC"/>
    <property type="match status" value="1"/>
</dbReference>
<evidence type="ECO:0000256" key="5">
    <source>
        <dbReference type="ARBA" id="ARBA00022679"/>
    </source>
</evidence>
<evidence type="ECO:0000313" key="14">
    <source>
        <dbReference type="Proteomes" id="UP000177954"/>
    </source>
</evidence>
<sequence length="203" mass="21996">MVERLSIDHPEAISRACVVLGRGGIIIVPTDTVYGIGCDAVNGAAKEKIFHIKQRDQKKLIPFLVADISMAERIVKIDEKFKLALLRVWPGAFTGVFACQSGGASVGIRIPNYPWLVDLIKTFGSPLAVTSANISGGNAHTRIEDVMHDFRDSHGVDLIIDAGDLPDSITSTVVDFTIAPPRVLRDGVLGRAHLEEVFGEKIQ</sequence>
<dbReference type="SUPFAM" id="SSF55821">
    <property type="entry name" value="YrdC/RibB"/>
    <property type="match status" value="1"/>
</dbReference>